<feature type="domain" description="SWIM-type" evidence="2">
    <location>
        <begin position="98"/>
        <end position="132"/>
    </location>
</feature>
<keyword evidence="4" id="KW-1185">Reference proteome</keyword>
<keyword evidence="1" id="KW-0479">Metal-binding</keyword>
<protein>
    <recommendedName>
        <fullName evidence="2">SWIM-type domain-containing protein</fullName>
    </recommendedName>
</protein>
<evidence type="ECO:0000313" key="4">
    <source>
        <dbReference type="Proteomes" id="UP001347796"/>
    </source>
</evidence>
<dbReference type="Proteomes" id="UP001347796">
    <property type="component" value="Unassembled WGS sequence"/>
</dbReference>
<keyword evidence="1" id="KW-0863">Zinc-finger</keyword>
<evidence type="ECO:0000256" key="1">
    <source>
        <dbReference type="PROSITE-ProRule" id="PRU00325"/>
    </source>
</evidence>
<name>A0AAN8JB15_PATCE</name>
<organism evidence="3 4">
    <name type="scientific">Patella caerulea</name>
    <name type="common">Rayed Mediterranean limpet</name>
    <dbReference type="NCBI Taxonomy" id="87958"/>
    <lineage>
        <taxon>Eukaryota</taxon>
        <taxon>Metazoa</taxon>
        <taxon>Spiralia</taxon>
        <taxon>Lophotrochozoa</taxon>
        <taxon>Mollusca</taxon>
        <taxon>Gastropoda</taxon>
        <taxon>Patellogastropoda</taxon>
        <taxon>Patelloidea</taxon>
        <taxon>Patellidae</taxon>
        <taxon>Patella</taxon>
    </lineage>
</organism>
<dbReference type="PROSITE" id="PS50966">
    <property type="entry name" value="ZF_SWIM"/>
    <property type="match status" value="1"/>
</dbReference>
<evidence type="ECO:0000259" key="2">
    <source>
        <dbReference type="PROSITE" id="PS50966"/>
    </source>
</evidence>
<reference evidence="3 4" key="1">
    <citation type="submission" date="2024-01" db="EMBL/GenBank/DDBJ databases">
        <title>The genome of the rayed Mediterranean limpet Patella caerulea (Linnaeus, 1758).</title>
        <authorList>
            <person name="Anh-Thu Weber A."/>
            <person name="Halstead-Nussloch G."/>
        </authorList>
    </citation>
    <scope>NUCLEOTIDE SEQUENCE [LARGE SCALE GENOMIC DNA]</scope>
    <source>
        <strain evidence="3">AATW-2023a</strain>
        <tissue evidence="3">Whole specimen</tissue>
    </source>
</reference>
<gene>
    <name evidence="3" type="ORF">SNE40_018355</name>
</gene>
<keyword evidence="1" id="KW-0862">Zinc</keyword>
<sequence>MAGFLVEPNSKDDSIINDDFVLLNRKHGEHFLIDHDYSETQPVIHDNIRKQKKAGDTHLKCKNLIKLLTDLICSHFRTETLKFIPSHLINSVNNNNKYICNIKLCTCTCFYFIFRGQPYFCKHLYACLSFHYGVNDLDKLLELYLNTVPTIPSYLDTLGVAKVIQPRPPVLDHVNLLEDMVHPVTILDTEN</sequence>
<dbReference type="EMBL" id="JAZGQO010000013">
    <property type="protein sequence ID" value="KAK6171935.1"/>
    <property type="molecule type" value="Genomic_DNA"/>
</dbReference>
<dbReference type="AlphaFoldDB" id="A0AAN8JB15"/>
<comment type="caution">
    <text evidence="3">The sequence shown here is derived from an EMBL/GenBank/DDBJ whole genome shotgun (WGS) entry which is preliminary data.</text>
</comment>
<proteinExistence type="predicted"/>
<evidence type="ECO:0000313" key="3">
    <source>
        <dbReference type="EMBL" id="KAK6171935.1"/>
    </source>
</evidence>
<accession>A0AAN8JB15</accession>
<dbReference type="GO" id="GO:0008270">
    <property type="term" value="F:zinc ion binding"/>
    <property type="evidence" value="ECO:0007669"/>
    <property type="project" value="UniProtKB-KW"/>
</dbReference>
<dbReference type="InterPro" id="IPR007527">
    <property type="entry name" value="Znf_SWIM"/>
</dbReference>